<reference evidence="2 3" key="1">
    <citation type="journal article" date="2018" name="New Phytol.">
        <title>Comparative genomics and transcriptomics depict ericoid mycorrhizal fungi as versatile saprotrophs and plant mutualists.</title>
        <authorList>
            <person name="Martino E."/>
            <person name="Morin E."/>
            <person name="Grelet G.A."/>
            <person name="Kuo A."/>
            <person name="Kohler A."/>
            <person name="Daghino S."/>
            <person name="Barry K.W."/>
            <person name="Cichocki N."/>
            <person name="Clum A."/>
            <person name="Dockter R.B."/>
            <person name="Hainaut M."/>
            <person name="Kuo R.C."/>
            <person name="LaButti K."/>
            <person name="Lindahl B.D."/>
            <person name="Lindquist E.A."/>
            <person name="Lipzen A."/>
            <person name="Khouja H.R."/>
            <person name="Magnuson J."/>
            <person name="Murat C."/>
            <person name="Ohm R.A."/>
            <person name="Singer S.W."/>
            <person name="Spatafora J.W."/>
            <person name="Wang M."/>
            <person name="Veneault-Fourrey C."/>
            <person name="Henrissat B."/>
            <person name="Grigoriev I.V."/>
            <person name="Martin F.M."/>
            <person name="Perotto S."/>
        </authorList>
    </citation>
    <scope>NUCLEOTIDE SEQUENCE [LARGE SCALE GENOMIC DNA]</scope>
    <source>
        <strain evidence="2 3">ATCC 22711</strain>
    </source>
</reference>
<dbReference type="AlphaFoldDB" id="A0A2T3AU64"/>
<keyword evidence="3" id="KW-1185">Reference proteome</keyword>
<dbReference type="GeneID" id="36571614"/>
<evidence type="ECO:0000313" key="2">
    <source>
        <dbReference type="EMBL" id="PSS12219.1"/>
    </source>
</evidence>
<evidence type="ECO:0000256" key="1">
    <source>
        <dbReference type="SAM" id="Phobius"/>
    </source>
</evidence>
<name>A0A2T3AU64_AMORE</name>
<sequence length="53" mass="5801">MIQYITVDVSGLLLICLYFGIMFSLGTFRTALTGAKDVEDCLKKPCGASMIDH</sequence>
<proteinExistence type="predicted"/>
<organism evidence="2 3">
    <name type="scientific">Amorphotheca resinae ATCC 22711</name>
    <dbReference type="NCBI Taxonomy" id="857342"/>
    <lineage>
        <taxon>Eukaryota</taxon>
        <taxon>Fungi</taxon>
        <taxon>Dikarya</taxon>
        <taxon>Ascomycota</taxon>
        <taxon>Pezizomycotina</taxon>
        <taxon>Leotiomycetes</taxon>
        <taxon>Helotiales</taxon>
        <taxon>Amorphothecaceae</taxon>
        <taxon>Amorphotheca</taxon>
    </lineage>
</organism>
<dbReference type="EMBL" id="KZ679015">
    <property type="protein sequence ID" value="PSS12219.1"/>
    <property type="molecule type" value="Genomic_DNA"/>
</dbReference>
<protein>
    <submittedName>
        <fullName evidence="2">Uncharacterized protein</fullName>
    </submittedName>
</protein>
<gene>
    <name evidence="2" type="ORF">M430DRAFT_168195</name>
</gene>
<accession>A0A2T3AU64</accession>
<keyword evidence="1" id="KW-1133">Transmembrane helix</keyword>
<dbReference type="Proteomes" id="UP000241818">
    <property type="component" value="Unassembled WGS sequence"/>
</dbReference>
<evidence type="ECO:0000313" key="3">
    <source>
        <dbReference type="Proteomes" id="UP000241818"/>
    </source>
</evidence>
<keyword evidence="1" id="KW-0812">Transmembrane</keyword>
<dbReference type="InParanoid" id="A0A2T3AU64"/>
<dbReference type="RefSeq" id="XP_024718217.1">
    <property type="nucleotide sequence ID" value="XM_024863533.1"/>
</dbReference>
<keyword evidence="1" id="KW-0472">Membrane</keyword>
<feature type="transmembrane region" description="Helical" evidence="1">
    <location>
        <begin position="12"/>
        <end position="32"/>
    </location>
</feature>